<evidence type="ECO:0000259" key="6">
    <source>
        <dbReference type="PROSITE" id="PS51332"/>
    </source>
</evidence>
<dbReference type="InterPro" id="IPR051198">
    <property type="entry name" value="BchE-like"/>
</dbReference>
<dbReference type="Pfam" id="PF02310">
    <property type="entry name" value="B12-binding"/>
    <property type="match status" value="1"/>
</dbReference>
<sequence length="431" mass="47699">MRVLLIATNRHDKLQSRLNAQPMPIGLAYIAGHLDHERHEVKVLDLMFSEDHLAEVEATVKEFKPQLVGMSVRNLSNHSYMNTVWALPISQEVIDRIRSVSDTVIVCGGPGFSIMPSECLEMLGADLGLSGDAGEAFATLADRMEDGEPSYFDLPGLVYRKDGQIMLNEGYCTSEFAKPPRLEGLDMARYNKAGFGIGILTKLGGFYYPVNASEAQINESGWRVIRPIDKVVAEVKSMKEKYGMKKVFFVDNGFNLPLDHAKSLCSQLIESDINIRWNTCLAPFDCDTELIGLMKDAGCGLVMMVNRSGNPGDMGSMVEENEALAEVCRMCDDGGLHYNIGKQFGEPGETRESVENKLEFLRSINPAVASLRVGVSVMPGTEVAVVAKKEGLIKDESELVKPTFYIAAEVKDWIVDYLQDQVAQDPRWNLS</sequence>
<keyword evidence="4" id="KW-0408">Iron</keyword>
<dbReference type="GO" id="GO:0031419">
    <property type="term" value="F:cobalamin binding"/>
    <property type="evidence" value="ECO:0007669"/>
    <property type="project" value="InterPro"/>
</dbReference>
<dbReference type="GO" id="GO:0046872">
    <property type="term" value="F:metal ion binding"/>
    <property type="evidence" value="ECO:0007669"/>
    <property type="project" value="UniProtKB-KW"/>
</dbReference>
<dbReference type="PANTHER" id="PTHR43409:SF16">
    <property type="entry name" value="SLR0320 PROTEIN"/>
    <property type="match status" value="1"/>
</dbReference>
<dbReference type="EMBL" id="UINC01000068">
    <property type="protein sequence ID" value="SUZ48451.1"/>
    <property type="molecule type" value="Genomic_DNA"/>
</dbReference>
<evidence type="ECO:0000256" key="2">
    <source>
        <dbReference type="ARBA" id="ARBA00022691"/>
    </source>
</evidence>
<feature type="domain" description="B12-binding" evidence="6">
    <location>
        <begin position="1"/>
        <end position="151"/>
    </location>
</feature>
<protein>
    <recommendedName>
        <fullName evidence="6">B12-binding domain-containing protein</fullName>
    </recommendedName>
</protein>
<dbReference type="Gene3D" id="3.40.50.280">
    <property type="entry name" value="Cobalamin-binding domain"/>
    <property type="match status" value="1"/>
</dbReference>
<dbReference type="InterPro" id="IPR006158">
    <property type="entry name" value="Cobalamin-bd"/>
</dbReference>
<dbReference type="PROSITE" id="PS51332">
    <property type="entry name" value="B12_BINDING"/>
    <property type="match status" value="1"/>
</dbReference>
<evidence type="ECO:0000313" key="7">
    <source>
        <dbReference type="EMBL" id="SUZ48451.1"/>
    </source>
</evidence>
<keyword evidence="3" id="KW-0479">Metal-binding</keyword>
<name>A0A381N1I4_9ZZZZ</name>
<dbReference type="GO" id="GO:0005829">
    <property type="term" value="C:cytosol"/>
    <property type="evidence" value="ECO:0007669"/>
    <property type="project" value="TreeGrafter"/>
</dbReference>
<gene>
    <name evidence="7" type="ORF">METZ01_LOCUS1305</name>
</gene>
<accession>A0A381N1I4</accession>
<keyword evidence="5" id="KW-0411">Iron-sulfur</keyword>
<dbReference type="PANTHER" id="PTHR43409">
    <property type="entry name" value="ANAEROBIC MAGNESIUM-PROTOPORPHYRIN IX MONOMETHYL ESTER CYCLASE-RELATED"/>
    <property type="match status" value="1"/>
</dbReference>
<keyword evidence="2" id="KW-0949">S-adenosyl-L-methionine</keyword>
<organism evidence="7">
    <name type="scientific">marine metagenome</name>
    <dbReference type="NCBI Taxonomy" id="408172"/>
    <lineage>
        <taxon>unclassified sequences</taxon>
        <taxon>metagenomes</taxon>
        <taxon>ecological metagenomes</taxon>
    </lineage>
</organism>
<dbReference type="GO" id="GO:0051536">
    <property type="term" value="F:iron-sulfur cluster binding"/>
    <property type="evidence" value="ECO:0007669"/>
    <property type="project" value="UniProtKB-KW"/>
</dbReference>
<evidence type="ECO:0000256" key="1">
    <source>
        <dbReference type="ARBA" id="ARBA00001966"/>
    </source>
</evidence>
<proteinExistence type="predicted"/>
<reference evidence="7" key="1">
    <citation type="submission" date="2018-05" db="EMBL/GenBank/DDBJ databases">
        <authorList>
            <person name="Lanie J.A."/>
            <person name="Ng W.-L."/>
            <person name="Kazmierczak K.M."/>
            <person name="Andrzejewski T.M."/>
            <person name="Davidsen T.M."/>
            <person name="Wayne K.J."/>
            <person name="Tettelin H."/>
            <person name="Glass J.I."/>
            <person name="Rusch D."/>
            <person name="Podicherti R."/>
            <person name="Tsui H.-C.T."/>
            <person name="Winkler M.E."/>
        </authorList>
    </citation>
    <scope>NUCLEOTIDE SEQUENCE</scope>
</reference>
<dbReference type="InterPro" id="IPR058240">
    <property type="entry name" value="rSAM_sf"/>
</dbReference>
<evidence type="ECO:0000256" key="3">
    <source>
        <dbReference type="ARBA" id="ARBA00022723"/>
    </source>
</evidence>
<dbReference type="SUPFAM" id="SSF102114">
    <property type="entry name" value="Radical SAM enzymes"/>
    <property type="match status" value="1"/>
</dbReference>
<comment type="cofactor">
    <cofactor evidence="1">
        <name>[4Fe-4S] cluster</name>
        <dbReference type="ChEBI" id="CHEBI:49883"/>
    </cofactor>
</comment>
<evidence type="ECO:0000256" key="4">
    <source>
        <dbReference type="ARBA" id="ARBA00023004"/>
    </source>
</evidence>
<evidence type="ECO:0000256" key="5">
    <source>
        <dbReference type="ARBA" id="ARBA00023014"/>
    </source>
</evidence>
<dbReference type="AlphaFoldDB" id="A0A381N1I4"/>